<reference evidence="2" key="1">
    <citation type="journal article" date="2015" name="Proc. Natl. Acad. Sci. U.S.A.">
        <title>Networks of energetic and metabolic interactions define dynamics in microbial communities.</title>
        <authorList>
            <person name="Embree M."/>
            <person name="Liu J.K."/>
            <person name="Al-Bassam M.M."/>
            <person name="Zengler K."/>
        </authorList>
    </citation>
    <scope>NUCLEOTIDE SEQUENCE</scope>
</reference>
<feature type="domain" description="Mannose-6-phosphate isomerase type II C-terminal" evidence="1">
    <location>
        <begin position="7"/>
        <end position="109"/>
    </location>
</feature>
<organism evidence="2">
    <name type="scientific">hydrocarbon metagenome</name>
    <dbReference type="NCBI Taxonomy" id="938273"/>
    <lineage>
        <taxon>unclassified sequences</taxon>
        <taxon>metagenomes</taxon>
        <taxon>ecological metagenomes</taxon>
    </lineage>
</organism>
<dbReference type="InterPro" id="IPR011051">
    <property type="entry name" value="RmlC_Cupin_sf"/>
</dbReference>
<name>A0A0W8FMW9_9ZZZZ</name>
<evidence type="ECO:0000313" key="2">
    <source>
        <dbReference type="EMBL" id="KUG21998.1"/>
    </source>
</evidence>
<dbReference type="GO" id="GO:0004476">
    <property type="term" value="F:mannose-6-phosphate isomerase activity"/>
    <property type="evidence" value="ECO:0007669"/>
    <property type="project" value="UniProtKB-EC"/>
</dbReference>
<dbReference type="GO" id="GO:0004475">
    <property type="term" value="F:mannose-1-phosphate guanylyltransferase (GTP) activity"/>
    <property type="evidence" value="ECO:0007669"/>
    <property type="project" value="TreeGrafter"/>
</dbReference>
<dbReference type="PANTHER" id="PTHR46390">
    <property type="entry name" value="MANNOSE-1-PHOSPHATE GUANYLYLTRANSFERASE"/>
    <property type="match status" value="1"/>
</dbReference>
<dbReference type="AlphaFoldDB" id="A0A0W8FMW9"/>
<comment type="caution">
    <text evidence="2">The sequence shown here is derived from an EMBL/GenBank/DDBJ whole genome shotgun (WGS) entry which is preliminary data.</text>
</comment>
<dbReference type="GO" id="GO:0009298">
    <property type="term" value="P:GDP-mannose biosynthetic process"/>
    <property type="evidence" value="ECO:0007669"/>
    <property type="project" value="TreeGrafter"/>
</dbReference>
<keyword evidence="2" id="KW-0413">Isomerase</keyword>
<sequence>MKKVTKCPWGNFEVLLDAPDHKVKRIVVEPGGCLSLQLHHLRSEHWFIVSGRGIAIVDGKKKSIRAGSSIDIPKKSKHRVQNSFDEVLVFIEVQTGDYCGDDDIERFEDKYGRI</sequence>
<dbReference type="EMBL" id="LNQE01000996">
    <property type="protein sequence ID" value="KUG21998.1"/>
    <property type="molecule type" value="Genomic_DNA"/>
</dbReference>
<gene>
    <name evidence="2" type="ORF">ASZ90_008199</name>
</gene>
<dbReference type="GO" id="GO:0008928">
    <property type="term" value="F:mannose-1-phosphate guanylyltransferase (GDP) activity"/>
    <property type="evidence" value="ECO:0007669"/>
    <property type="project" value="UniProtKB-EC"/>
</dbReference>
<proteinExistence type="predicted"/>
<dbReference type="EC" id="2.7.7.22" evidence="2"/>
<evidence type="ECO:0000259" key="1">
    <source>
        <dbReference type="Pfam" id="PF01050"/>
    </source>
</evidence>
<dbReference type="Pfam" id="PF01050">
    <property type="entry name" value="MannoseP_isomer"/>
    <property type="match status" value="1"/>
</dbReference>
<dbReference type="EC" id="5.3.1.8" evidence="2"/>
<accession>A0A0W8FMW9</accession>
<dbReference type="GO" id="GO:0005976">
    <property type="term" value="P:polysaccharide metabolic process"/>
    <property type="evidence" value="ECO:0007669"/>
    <property type="project" value="InterPro"/>
</dbReference>
<dbReference type="InterPro" id="IPR014710">
    <property type="entry name" value="RmlC-like_jellyroll"/>
</dbReference>
<dbReference type="CDD" id="cd02213">
    <property type="entry name" value="cupin_PMI_typeII_C"/>
    <property type="match status" value="1"/>
</dbReference>
<keyword evidence="2" id="KW-0548">Nucleotidyltransferase</keyword>
<dbReference type="PANTHER" id="PTHR46390:SF1">
    <property type="entry name" value="MANNOSE-1-PHOSPHATE GUANYLYLTRANSFERASE"/>
    <property type="match status" value="1"/>
</dbReference>
<dbReference type="InterPro" id="IPR001538">
    <property type="entry name" value="Man6P_isomerase-2_C"/>
</dbReference>
<dbReference type="SUPFAM" id="SSF51182">
    <property type="entry name" value="RmlC-like cupins"/>
    <property type="match status" value="1"/>
</dbReference>
<keyword evidence="2" id="KW-0808">Transferase</keyword>
<dbReference type="InterPro" id="IPR051161">
    <property type="entry name" value="Mannose-6P_isomerase_type2"/>
</dbReference>
<dbReference type="Gene3D" id="2.60.120.10">
    <property type="entry name" value="Jelly Rolls"/>
    <property type="match status" value="1"/>
</dbReference>
<protein>
    <submittedName>
        <fullName evidence="2">Mannose-1-phosphate guanylyltransferase (Gdp) / mannose-6-phosphate isomerase</fullName>
        <ecNumber evidence="2">2.7.7.22</ecNumber>
        <ecNumber evidence="2">5.3.1.8</ecNumber>
    </submittedName>
</protein>